<dbReference type="Gene3D" id="3.10.450.50">
    <property type="match status" value="1"/>
</dbReference>
<dbReference type="InterPro" id="IPR037401">
    <property type="entry name" value="SnoaL-like"/>
</dbReference>
<evidence type="ECO:0000259" key="1">
    <source>
        <dbReference type="Pfam" id="PF12680"/>
    </source>
</evidence>
<dbReference type="Pfam" id="PF12680">
    <property type="entry name" value="SnoaL_2"/>
    <property type="match status" value="1"/>
</dbReference>
<protein>
    <submittedName>
        <fullName evidence="2">Nuclear transport factor 2 family protein</fullName>
    </submittedName>
</protein>
<feature type="domain" description="SnoaL-like" evidence="1">
    <location>
        <begin position="7"/>
        <end position="100"/>
    </location>
</feature>
<gene>
    <name evidence="2" type="ORF">JMN32_06705</name>
</gene>
<name>A0A937FZZ9_9BACT</name>
<proteinExistence type="predicted"/>
<evidence type="ECO:0000313" key="2">
    <source>
        <dbReference type="EMBL" id="MBL6445991.1"/>
    </source>
</evidence>
<comment type="caution">
    <text evidence="2">The sequence shown here is derived from an EMBL/GenBank/DDBJ whole genome shotgun (WGS) entry which is preliminary data.</text>
</comment>
<dbReference type="InterPro" id="IPR032710">
    <property type="entry name" value="NTF2-like_dom_sf"/>
</dbReference>
<dbReference type="Proteomes" id="UP000614216">
    <property type="component" value="Unassembled WGS sequence"/>
</dbReference>
<accession>A0A937FZZ9</accession>
<organism evidence="2 3">
    <name type="scientific">Fulvivirga marina</name>
    <dbReference type="NCBI Taxonomy" id="2494733"/>
    <lineage>
        <taxon>Bacteria</taxon>
        <taxon>Pseudomonadati</taxon>
        <taxon>Bacteroidota</taxon>
        <taxon>Cytophagia</taxon>
        <taxon>Cytophagales</taxon>
        <taxon>Fulvivirgaceae</taxon>
        <taxon>Fulvivirga</taxon>
    </lineage>
</organism>
<dbReference type="AlphaFoldDB" id="A0A937FZZ9"/>
<sequence>MDTKKLVKAWFDQWESGDFLRLPVTENFRHTSPFGTIYGKKAYFDLVEKNKDKFLGQHFDLHDGIYETNKACVRYTARQGDDFSLDVSEWYYFKNNLIEEIVAYYHIGEIREERKLQE</sequence>
<dbReference type="EMBL" id="JAEUGD010000021">
    <property type="protein sequence ID" value="MBL6445991.1"/>
    <property type="molecule type" value="Genomic_DNA"/>
</dbReference>
<reference evidence="2" key="1">
    <citation type="submission" date="2021-01" db="EMBL/GenBank/DDBJ databases">
        <title>Fulvivirga kasyanovii gen. nov., sp nov., a novel member of the phylum Bacteroidetes isolated from seawater in a mussel farm.</title>
        <authorList>
            <person name="Zhao L.-H."/>
            <person name="Wang Z.-J."/>
        </authorList>
    </citation>
    <scope>NUCLEOTIDE SEQUENCE</scope>
    <source>
        <strain evidence="2">29W222</strain>
    </source>
</reference>
<dbReference type="SUPFAM" id="SSF54427">
    <property type="entry name" value="NTF2-like"/>
    <property type="match status" value="1"/>
</dbReference>
<dbReference type="RefSeq" id="WP_202855539.1">
    <property type="nucleotide sequence ID" value="NZ_JAEUGD010000021.1"/>
</dbReference>
<evidence type="ECO:0000313" key="3">
    <source>
        <dbReference type="Proteomes" id="UP000614216"/>
    </source>
</evidence>
<keyword evidence="3" id="KW-1185">Reference proteome</keyword>